<comment type="similarity">
    <text evidence="2">Belongs to the major facilitator superfamily. Monocarboxylate porter (TC 2.A.1.13) family.</text>
</comment>
<dbReference type="Pfam" id="PF07690">
    <property type="entry name" value="MFS_1"/>
    <property type="match status" value="1"/>
</dbReference>
<evidence type="ECO:0000259" key="5">
    <source>
        <dbReference type="PROSITE" id="PS50850"/>
    </source>
</evidence>
<dbReference type="InterPro" id="IPR011701">
    <property type="entry name" value="MFS"/>
</dbReference>
<feature type="transmembrane region" description="Helical" evidence="4">
    <location>
        <begin position="248"/>
        <end position="269"/>
    </location>
</feature>
<feature type="transmembrane region" description="Helical" evidence="4">
    <location>
        <begin position="164"/>
        <end position="185"/>
    </location>
</feature>
<dbReference type="PROSITE" id="PS50850">
    <property type="entry name" value="MFS"/>
    <property type="match status" value="1"/>
</dbReference>
<evidence type="ECO:0000256" key="1">
    <source>
        <dbReference type="ARBA" id="ARBA00004141"/>
    </source>
</evidence>
<reference evidence="6 7" key="1">
    <citation type="journal article" date="2017" name="Mycologia">
        <title>Bifiguratus adelaidae, gen. et sp. nov., a new member of Mucoromycotina in endophytic and soil-dwelling habitats.</title>
        <authorList>
            <person name="Torres-Cruz T.J."/>
            <person name="Billingsley Tobias T.L."/>
            <person name="Almatruk M."/>
            <person name="Hesse C."/>
            <person name="Kuske C.R."/>
            <person name="Desiro A."/>
            <person name="Benucci G.M."/>
            <person name="Bonito G."/>
            <person name="Stajich J.E."/>
            <person name="Dunlap C."/>
            <person name="Arnold A.E."/>
            <person name="Porras-Alfaro A."/>
        </authorList>
    </citation>
    <scope>NUCLEOTIDE SEQUENCE [LARGE SCALE GENOMIC DNA]</scope>
    <source>
        <strain evidence="6 7">AZ0501</strain>
    </source>
</reference>
<comment type="subcellular location">
    <subcellularLocation>
        <location evidence="1">Membrane</location>
        <topology evidence="1">Multi-pass membrane protein</topology>
    </subcellularLocation>
</comment>
<dbReference type="EMBL" id="MVBO01000140">
    <property type="protein sequence ID" value="OZJ02607.1"/>
    <property type="molecule type" value="Genomic_DNA"/>
</dbReference>
<feature type="transmembrane region" description="Helical" evidence="4">
    <location>
        <begin position="216"/>
        <end position="236"/>
    </location>
</feature>
<dbReference type="InterPro" id="IPR050327">
    <property type="entry name" value="Proton-linked_MCT"/>
</dbReference>
<feature type="transmembrane region" description="Helical" evidence="4">
    <location>
        <begin position="360"/>
        <end position="378"/>
    </location>
</feature>
<evidence type="ECO:0000256" key="4">
    <source>
        <dbReference type="SAM" id="Phobius"/>
    </source>
</evidence>
<evidence type="ECO:0000313" key="6">
    <source>
        <dbReference type="EMBL" id="OZJ02607.1"/>
    </source>
</evidence>
<proteinExistence type="inferred from homology"/>
<feature type="transmembrane region" description="Helical" evidence="4">
    <location>
        <begin position="119"/>
        <end position="144"/>
    </location>
</feature>
<dbReference type="GO" id="GO:0016020">
    <property type="term" value="C:membrane"/>
    <property type="evidence" value="ECO:0007669"/>
    <property type="project" value="UniProtKB-SubCell"/>
</dbReference>
<feature type="transmembrane region" description="Helical" evidence="4">
    <location>
        <begin position="192"/>
        <end position="210"/>
    </location>
</feature>
<dbReference type="InterPro" id="IPR036259">
    <property type="entry name" value="MFS_trans_sf"/>
</dbReference>
<comment type="caution">
    <text evidence="6">The sequence shown here is derived from an EMBL/GenBank/DDBJ whole genome shotgun (WGS) entry which is preliminary data.</text>
</comment>
<feature type="transmembrane region" description="Helical" evidence="4">
    <location>
        <begin position="476"/>
        <end position="498"/>
    </location>
</feature>
<dbReference type="CDD" id="cd02440">
    <property type="entry name" value="AdoMet_MTases"/>
    <property type="match status" value="1"/>
</dbReference>
<feature type="transmembrane region" description="Helical" evidence="4">
    <location>
        <begin position="281"/>
        <end position="300"/>
    </location>
</feature>
<feature type="transmembrane region" description="Helical" evidence="4">
    <location>
        <begin position="320"/>
        <end position="340"/>
    </location>
</feature>
<dbReference type="Pfam" id="PF13649">
    <property type="entry name" value="Methyltransf_25"/>
    <property type="match status" value="1"/>
</dbReference>
<dbReference type="OrthoDB" id="2213137at2759"/>
<protein>
    <recommendedName>
        <fullName evidence="5">Major facilitator superfamily (MFS) profile domain-containing protein</fullName>
    </recommendedName>
</protein>
<evidence type="ECO:0000256" key="3">
    <source>
        <dbReference type="SAM" id="MobiDB-lite"/>
    </source>
</evidence>
<dbReference type="InterPro" id="IPR020846">
    <property type="entry name" value="MFS_dom"/>
</dbReference>
<feature type="transmembrane region" description="Helical" evidence="4">
    <location>
        <begin position="390"/>
        <end position="409"/>
    </location>
</feature>
<dbReference type="Gene3D" id="1.20.1250.20">
    <property type="entry name" value="MFS general substrate transporter like domains"/>
    <property type="match status" value="2"/>
</dbReference>
<organism evidence="6 7">
    <name type="scientific">Bifiguratus adelaidae</name>
    <dbReference type="NCBI Taxonomy" id="1938954"/>
    <lineage>
        <taxon>Eukaryota</taxon>
        <taxon>Fungi</taxon>
        <taxon>Fungi incertae sedis</taxon>
        <taxon>Mucoromycota</taxon>
        <taxon>Mucoromycotina</taxon>
        <taxon>Endogonomycetes</taxon>
        <taxon>Endogonales</taxon>
        <taxon>Endogonales incertae sedis</taxon>
        <taxon>Bifiguratus</taxon>
    </lineage>
</organism>
<sequence>MEKEETTVQTPGSTTSTAVCEGDQAEISYELTPIPSGSLAIQYEYFSQGNLTRSTTNHSQTLPTYIKRTETYASHHTSHSTLAETPVDVGTVGNAESKQDKLDRVETSGSVGPPPDGGYGWFVVLSAFLVNFYIFGQTLSFGVFQDAYLKDVFAGQVSTLQVAFIGTLANSLMVGLGVFIAPWIARFGYRPIMAAGSIISPLGLILASINTSYWQLYLTQGVMFGVGGALTFNPSIGLPAQYFDKYRGVATGMSVCGSGIGGLTLSPLTQYLITHYGYRATLRYLGIMGFGILGISTLLAKPRLRLVFRGSPFKIIDTSLLTKQMGIILFFGSTICWGYLVPFFLLPTYAQSIGVSANTASVLVGVMSGINACSRIVLGYMADTFGRVNTMFTCTAIACISIFILWTFAHSLPVLIVFVIIYGTSGGGFISLYPVVTADVVGLAKLGTALGMVYSTNASGALFGTPVAGAILDAGGYIPCIMFAGVMTFIATLSMLWLKLIRGKGKFFCQRFRFRMGNTTSHAKEPRDIEVPGVFEGPIEPFPESRMPDPINKPLSASPPSPQSSPQAQDNAVSDLQKPVLDTVPHFKWEEGRRFHNDQASSYVLPNDHMEVDRLQNQHLLLKWAMEGNFRAPVHDMLVRGANVLDIGCGPGTWLLEMAETYPNSNFYGIDISAILPAKIPPNVYFTRANAAHRLPYPDNHFDYVFQRLLCAAFRDSEWQRVMREVNRVCGHEGWVELVEIDLTPRHAGPLFTKTMEKVNGVLLRRGLNPFAGKSLPHYIAMVNHPPPEPETLEDGTVSLPLTAPSNITPSLCDLDGESDTSSPVNTTDQPVISYVSIPFSWGGRIGDMASRDLRAVMNGLAALEVASSPPTARMSSAASITSVASTASNQTRLEQFTAELDATLEECAGYKSYMDLYSAVVQLCKSQA</sequence>
<dbReference type="InterPro" id="IPR041698">
    <property type="entry name" value="Methyltransf_25"/>
</dbReference>
<dbReference type="Proteomes" id="UP000242875">
    <property type="component" value="Unassembled WGS sequence"/>
</dbReference>
<dbReference type="PANTHER" id="PTHR11360">
    <property type="entry name" value="MONOCARBOXYLATE TRANSPORTER"/>
    <property type="match status" value="1"/>
</dbReference>
<dbReference type="AlphaFoldDB" id="A0A261XW75"/>
<feature type="region of interest" description="Disordered" evidence="3">
    <location>
        <begin position="542"/>
        <end position="573"/>
    </location>
</feature>
<accession>A0A261XW75</accession>
<dbReference type="SUPFAM" id="SSF53335">
    <property type="entry name" value="S-adenosyl-L-methionine-dependent methyltransferases"/>
    <property type="match status" value="1"/>
</dbReference>
<keyword evidence="7" id="KW-1185">Reference proteome</keyword>
<gene>
    <name evidence="6" type="ORF">BZG36_04280</name>
</gene>
<dbReference type="GO" id="GO:0022857">
    <property type="term" value="F:transmembrane transporter activity"/>
    <property type="evidence" value="ECO:0007669"/>
    <property type="project" value="InterPro"/>
</dbReference>
<feature type="transmembrane region" description="Helical" evidence="4">
    <location>
        <begin position="443"/>
        <end position="464"/>
    </location>
</feature>
<dbReference type="CDD" id="cd17352">
    <property type="entry name" value="MFS_MCT_SLC16"/>
    <property type="match status" value="1"/>
</dbReference>
<dbReference type="Gene3D" id="3.40.50.150">
    <property type="entry name" value="Vaccinia Virus protein VP39"/>
    <property type="match status" value="1"/>
</dbReference>
<name>A0A261XW75_9FUNG</name>
<dbReference type="PANTHER" id="PTHR11360:SF284">
    <property type="entry name" value="EG:103B4.3 PROTEIN-RELATED"/>
    <property type="match status" value="1"/>
</dbReference>
<feature type="transmembrane region" description="Helical" evidence="4">
    <location>
        <begin position="415"/>
        <end position="436"/>
    </location>
</feature>
<dbReference type="InterPro" id="IPR029063">
    <property type="entry name" value="SAM-dependent_MTases_sf"/>
</dbReference>
<dbReference type="SUPFAM" id="SSF103473">
    <property type="entry name" value="MFS general substrate transporter"/>
    <property type="match status" value="1"/>
</dbReference>
<keyword evidence="4" id="KW-0472">Membrane</keyword>
<keyword evidence="4" id="KW-0812">Transmembrane</keyword>
<feature type="domain" description="Major facilitator superfamily (MFS) profile" evidence="5">
    <location>
        <begin position="123"/>
        <end position="502"/>
    </location>
</feature>
<keyword evidence="4" id="KW-1133">Transmembrane helix</keyword>
<evidence type="ECO:0000256" key="2">
    <source>
        <dbReference type="ARBA" id="ARBA00006727"/>
    </source>
</evidence>
<evidence type="ECO:0000313" key="7">
    <source>
        <dbReference type="Proteomes" id="UP000242875"/>
    </source>
</evidence>